<keyword evidence="3" id="KW-1185">Reference proteome</keyword>
<dbReference type="Proteomes" id="UP000192468">
    <property type="component" value="Unassembled WGS sequence"/>
</dbReference>
<dbReference type="RefSeq" id="WP_084115457.1">
    <property type="nucleotide sequence ID" value="NZ_FWXH01000005.1"/>
</dbReference>
<dbReference type="STRING" id="1121291.SAMN02745134_01888"/>
<dbReference type="OrthoDB" id="1754178at2"/>
<dbReference type="InterPro" id="IPR011437">
    <property type="entry name" value="DUF1540"/>
</dbReference>
<dbReference type="EMBL" id="FWXH01000005">
    <property type="protein sequence ID" value="SMC23340.1"/>
    <property type="molecule type" value="Genomic_DNA"/>
</dbReference>
<evidence type="ECO:0000313" key="2">
    <source>
        <dbReference type="EMBL" id="SMC23340.1"/>
    </source>
</evidence>
<organism evidence="2 3">
    <name type="scientific">Clostridium acidisoli DSM 12555</name>
    <dbReference type="NCBI Taxonomy" id="1121291"/>
    <lineage>
        <taxon>Bacteria</taxon>
        <taxon>Bacillati</taxon>
        <taxon>Bacillota</taxon>
        <taxon>Clostridia</taxon>
        <taxon>Eubacteriales</taxon>
        <taxon>Clostridiaceae</taxon>
        <taxon>Clostridium</taxon>
    </lineage>
</organism>
<proteinExistence type="predicted"/>
<dbReference type="AlphaFoldDB" id="A0A1W1XHB2"/>
<feature type="domain" description="DUF1540" evidence="1">
    <location>
        <begin position="5"/>
        <end position="43"/>
    </location>
</feature>
<evidence type="ECO:0000313" key="3">
    <source>
        <dbReference type="Proteomes" id="UP000192468"/>
    </source>
</evidence>
<sequence length="120" mass="13372">MSDLMCSAVNCVYNISGLCSARSIHIGIKGISSKNEDTLCENFLHRNLKNTFTSIINTNIIGEVKQVVDRDNINMSPQIICDAKECIYNSSNMCSAKHVQIYGLKCEDGKCTKCEVFARR</sequence>
<reference evidence="2 3" key="1">
    <citation type="submission" date="2017-04" db="EMBL/GenBank/DDBJ databases">
        <authorList>
            <person name="Afonso C.L."/>
            <person name="Miller P.J."/>
            <person name="Scott M.A."/>
            <person name="Spackman E."/>
            <person name="Goraichik I."/>
            <person name="Dimitrov K.M."/>
            <person name="Suarez D.L."/>
            <person name="Swayne D.E."/>
        </authorList>
    </citation>
    <scope>NUCLEOTIDE SEQUENCE [LARGE SCALE GENOMIC DNA]</scope>
    <source>
        <strain evidence="2 3">DSM 12555</strain>
    </source>
</reference>
<name>A0A1W1XHB2_9CLOT</name>
<protein>
    <recommendedName>
        <fullName evidence="1">DUF1540 domain-containing protein</fullName>
    </recommendedName>
</protein>
<feature type="domain" description="DUF1540" evidence="1">
    <location>
        <begin position="79"/>
        <end position="117"/>
    </location>
</feature>
<dbReference type="Pfam" id="PF07561">
    <property type="entry name" value="DUF1540"/>
    <property type="match status" value="2"/>
</dbReference>
<gene>
    <name evidence="2" type="ORF">SAMN02745134_01888</name>
</gene>
<accession>A0A1W1XHB2</accession>
<evidence type="ECO:0000259" key="1">
    <source>
        <dbReference type="Pfam" id="PF07561"/>
    </source>
</evidence>